<dbReference type="Gene3D" id="2.170.16.10">
    <property type="entry name" value="Hedgehog/Intein (Hint) domain"/>
    <property type="match status" value="1"/>
</dbReference>
<evidence type="ECO:0000313" key="8">
    <source>
        <dbReference type="EMBL" id="GAQ85084.1"/>
    </source>
</evidence>
<keyword evidence="4" id="KW-0239">DNA-directed DNA polymerase</keyword>
<dbReference type="InterPro" id="IPR003586">
    <property type="entry name" value="Hint_dom_C"/>
</dbReference>
<dbReference type="InterPro" id="IPR043502">
    <property type="entry name" value="DNA/RNA_pol_sf"/>
</dbReference>
<evidence type="ECO:0000256" key="3">
    <source>
        <dbReference type="ARBA" id="ARBA00022695"/>
    </source>
</evidence>
<evidence type="ECO:0000256" key="4">
    <source>
        <dbReference type="ARBA" id="ARBA00022932"/>
    </source>
</evidence>
<evidence type="ECO:0000256" key="5">
    <source>
        <dbReference type="ARBA" id="ARBA00023125"/>
    </source>
</evidence>
<dbReference type="Gene3D" id="3.10.28.10">
    <property type="entry name" value="Homing endonucleases"/>
    <property type="match status" value="1"/>
</dbReference>
<protein>
    <recommendedName>
        <fullName evidence="1">DNA-directed DNA polymerase</fullName>
        <ecNumber evidence="1">2.7.7.7</ecNumber>
    </recommendedName>
</protein>
<name>A0A1Y1I2E7_KLENI</name>
<dbReference type="NCBIfam" id="TIGR01443">
    <property type="entry name" value="intein_Cterm"/>
    <property type="match status" value="1"/>
</dbReference>
<dbReference type="PROSITE" id="PS50818">
    <property type="entry name" value="INTEIN_C_TER"/>
    <property type="match status" value="1"/>
</dbReference>
<keyword evidence="3" id="KW-0548">Nucleotidyltransferase</keyword>
<accession>A0A1Y1I2E7</accession>
<dbReference type="STRING" id="105231.A0A1Y1I2E7"/>
<feature type="domain" description="Hint" evidence="7">
    <location>
        <begin position="284"/>
        <end position="331"/>
    </location>
</feature>
<dbReference type="InterPro" id="IPR030934">
    <property type="entry name" value="Intein_C"/>
</dbReference>
<dbReference type="InterPro" id="IPR042087">
    <property type="entry name" value="DNA_pol_B_thumb"/>
</dbReference>
<proteinExistence type="predicted"/>
<dbReference type="GO" id="GO:0000166">
    <property type="term" value="F:nucleotide binding"/>
    <property type="evidence" value="ECO:0007669"/>
    <property type="project" value="InterPro"/>
</dbReference>
<evidence type="ECO:0000259" key="7">
    <source>
        <dbReference type="SMART" id="SM00305"/>
    </source>
</evidence>
<evidence type="ECO:0000256" key="2">
    <source>
        <dbReference type="ARBA" id="ARBA00022679"/>
    </source>
</evidence>
<dbReference type="EMBL" id="DF237168">
    <property type="protein sequence ID" value="GAQ85084.1"/>
    <property type="molecule type" value="Genomic_DNA"/>
</dbReference>
<gene>
    <name evidence="8" type="ORF">KFL_002190360</name>
</gene>
<keyword evidence="9" id="KW-1185">Reference proteome</keyword>
<dbReference type="SUPFAM" id="SSF55608">
    <property type="entry name" value="Homing endonucleases"/>
    <property type="match status" value="1"/>
</dbReference>
<dbReference type="GO" id="GO:0003887">
    <property type="term" value="F:DNA-directed DNA polymerase activity"/>
    <property type="evidence" value="ECO:0007669"/>
    <property type="project" value="UniProtKB-KW"/>
</dbReference>
<evidence type="ECO:0000256" key="1">
    <source>
        <dbReference type="ARBA" id="ARBA00012417"/>
    </source>
</evidence>
<dbReference type="SUPFAM" id="SSF56672">
    <property type="entry name" value="DNA/RNA polymerases"/>
    <property type="match status" value="1"/>
</dbReference>
<keyword evidence="5" id="KW-0238">DNA-binding</keyword>
<dbReference type="InterPro" id="IPR036844">
    <property type="entry name" value="Hint_dom_sf"/>
</dbReference>
<organism evidence="8 9">
    <name type="scientific">Klebsormidium nitens</name>
    <name type="common">Green alga</name>
    <name type="synonym">Ulothrix nitens</name>
    <dbReference type="NCBI Taxonomy" id="105231"/>
    <lineage>
        <taxon>Eukaryota</taxon>
        <taxon>Viridiplantae</taxon>
        <taxon>Streptophyta</taxon>
        <taxon>Klebsormidiophyceae</taxon>
        <taxon>Klebsormidiales</taxon>
        <taxon>Klebsormidiaceae</taxon>
        <taxon>Klebsormidium</taxon>
    </lineage>
</organism>
<dbReference type="Gene3D" id="1.10.132.60">
    <property type="entry name" value="DNA polymerase family B, C-terminal domain"/>
    <property type="match status" value="1"/>
</dbReference>
<reference evidence="8 9" key="1">
    <citation type="journal article" date="2014" name="Nat. Commun.">
        <title>Klebsormidium flaccidum genome reveals primary factors for plant terrestrial adaptation.</title>
        <authorList>
            <person name="Hori K."/>
            <person name="Maruyama F."/>
            <person name="Fujisawa T."/>
            <person name="Togashi T."/>
            <person name="Yamamoto N."/>
            <person name="Seo M."/>
            <person name="Sato S."/>
            <person name="Yamada T."/>
            <person name="Mori H."/>
            <person name="Tajima N."/>
            <person name="Moriyama T."/>
            <person name="Ikeuchi M."/>
            <person name="Watanabe M."/>
            <person name="Wada H."/>
            <person name="Kobayashi K."/>
            <person name="Saito M."/>
            <person name="Masuda T."/>
            <person name="Sasaki-Sekimoto Y."/>
            <person name="Mashiguchi K."/>
            <person name="Awai K."/>
            <person name="Shimojima M."/>
            <person name="Masuda S."/>
            <person name="Iwai M."/>
            <person name="Nobusawa T."/>
            <person name="Narise T."/>
            <person name="Kondo S."/>
            <person name="Saito H."/>
            <person name="Sato R."/>
            <person name="Murakawa M."/>
            <person name="Ihara Y."/>
            <person name="Oshima-Yamada Y."/>
            <person name="Ohtaka K."/>
            <person name="Satoh M."/>
            <person name="Sonobe K."/>
            <person name="Ishii M."/>
            <person name="Ohtani R."/>
            <person name="Kanamori-Sato M."/>
            <person name="Honoki R."/>
            <person name="Miyazaki D."/>
            <person name="Mochizuki H."/>
            <person name="Umetsu J."/>
            <person name="Higashi K."/>
            <person name="Shibata D."/>
            <person name="Kamiya Y."/>
            <person name="Sato N."/>
            <person name="Nakamura Y."/>
            <person name="Tabata S."/>
            <person name="Ida S."/>
            <person name="Kurokawa K."/>
            <person name="Ohta H."/>
        </authorList>
    </citation>
    <scope>NUCLEOTIDE SEQUENCE [LARGE SCALE GENOMIC DNA]</scope>
    <source>
        <strain evidence="8 9">NIES-2285</strain>
    </source>
</reference>
<keyword evidence="2" id="KW-0808">Transferase</keyword>
<dbReference type="InterPro" id="IPR050240">
    <property type="entry name" value="DNA_pol_type-B"/>
</dbReference>
<evidence type="ECO:0000256" key="6">
    <source>
        <dbReference type="ARBA" id="ARBA00049244"/>
    </source>
</evidence>
<sequence>MASYRVPSFPLNASHCTANSTYGATGSAKGLLPAKAIASTVTMIGRDMIAATKSYVETEVPGAEVVYGDSVTGATPTTVRVAGLVYVESFERLADRWGGGKWLACLDEGRTGKESCELPGVDVWTEEGWTPVRRVIRHRLAPEKRILRVLTHAGMVDATDDHSLLDAHGRAVFARDVAPGELLHAQYPALGDAEPSLTPDEARAMGVSSGEIVPAAILNASIEVRRAFWHGLSEADGDVVHIDRKNQVSIASYALLASSLGYSTSFDTRADEPDVFRLTLTERAQRMNANAVKRVVEVEYEGWVYDLTTENHHFAAGAGRLVVHNTDSVMVRVPPALLPGDAVEAVQKVKAAMAVGRRMAAGATARLFKTPISLEYEKVYSPFILVSKKRYGGLKYEEEGREPGVDTKGLDLVRRDRIPLARELQGRILDLILHQRDVHAAVAACRETAENLLAGRIRADRLVLSKQLKKEYRSVQPHVVVTEKIRERHPGSEPRAGDRVPFVYLDVGNPKAKTTDMAEDPAYAEERGLALNYEYYLTNCLVRPLATILDLFVAHGKAEDILFGDIRKYKMKRAGDRPLEAFFRPIEPRTVPKRKWKDM</sequence>
<dbReference type="Gene3D" id="3.90.1600.10">
    <property type="entry name" value="Palm domain of DNA polymerase"/>
    <property type="match status" value="2"/>
</dbReference>
<dbReference type="AlphaFoldDB" id="A0A1Y1I2E7"/>
<dbReference type="SUPFAM" id="SSF51294">
    <property type="entry name" value="Hedgehog/intein (Hint) domain"/>
    <property type="match status" value="1"/>
</dbReference>
<dbReference type="InterPro" id="IPR006134">
    <property type="entry name" value="DNA-dir_DNA_pol_B_multi_dom"/>
</dbReference>
<dbReference type="PANTHER" id="PTHR10322:SF23">
    <property type="entry name" value="DNA POLYMERASE DELTA CATALYTIC SUBUNIT"/>
    <property type="match status" value="1"/>
</dbReference>
<dbReference type="OrthoDB" id="546609at2759"/>
<dbReference type="EC" id="2.7.7.7" evidence="1"/>
<dbReference type="SMART" id="SM00305">
    <property type="entry name" value="HintC"/>
    <property type="match status" value="1"/>
</dbReference>
<dbReference type="InterPro" id="IPR023211">
    <property type="entry name" value="DNA_pol_palm_dom_sf"/>
</dbReference>
<comment type="catalytic activity">
    <reaction evidence="6">
        <text>DNA(n) + a 2'-deoxyribonucleoside 5'-triphosphate = DNA(n+1) + diphosphate</text>
        <dbReference type="Rhea" id="RHEA:22508"/>
        <dbReference type="Rhea" id="RHEA-COMP:17339"/>
        <dbReference type="Rhea" id="RHEA-COMP:17340"/>
        <dbReference type="ChEBI" id="CHEBI:33019"/>
        <dbReference type="ChEBI" id="CHEBI:61560"/>
        <dbReference type="ChEBI" id="CHEBI:173112"/>
        <dbReference type="EC" id="2.7.7.7"/>
    </reaction>
</comment>
<dbReference type="Proteomes" id="UP000054558">
    <property type="component" value="Unassembled WGS sequence"/>
</dbReference>
<dbReference type="GO" id="GO:0003677">
    <property type="term" value="F:DNA binding"/>
    <property type="evidence" value="ECO:0007669"/>
    <property type="project" value="UniProtKB-KW"/>
</dbReference>
<dbReference type="InterPro" id="IPR027434">
    <property type="entry name" value="Homing_endonucl"/>
</dbReference>
<evidence type="ECO:0000313" key="9">
    <source>
        <dbReference type="Proteomes" id="UP000054558"/>
    </source>
</evidence>
<dbReference type="Pfam" id="PF00136">
    <property type="entry name" value="DNA_pol_B"/>
    <property type="match status" value="2"/>
</dbReference>
<dbReference type="PANTHER" id="PTHR10322">
    <property type="entry name" value="DNA POLYMERASE CATALYTIC SUBUNIT"/>
    <property type="match status" value="1"/>
</dbReference>